<feature type="non-terminal residue" evidence="1">
    <location>
        <position position="594"/>
    </location>
</feature>
<dbReference type="InterPro" id="IPR021109">
    <property type="entry name" value="Peptidase_aspartic_dom_sf"/>
</dbReference>
<dbReference type="Gene3D" id="2.40.70.10">
    <property type="entry name" value="Acid Proteases"/>
    <property type="match status" value="1"/>
</dbReference>
<accession>A0A6N2BQG1</accession>
<name>A0A6N2BQG1_SOLCI</name>
<proteinExistence type="predicted"/>
<dbReference type="PANTHER" id="PTHR33067">
    <property type="entry name" value="RNA-DIRECTED DNA POLYMERASE-RELATED"/>
    <property type="match status" value="1"/>
</dbReference>
<evidence type="ECO:0000313" key="1">
    <source>
        <dbReference type="EMBL" id="TMW96088.1"/>
    </source>
</evidence>
<dbReference type="EMBL" id="RXGB01002164">
    <property type="protein sequence ID" value="TMW96088.1"/>
    <property type="molecule type" value="Genomic_DNA"/>
</dbReference>
<comment type="caution">
    <text evidence="1">The sequence shown here is derived from an EMBL/GenBank/DDBJ whole genome shotgun (WGS) entry which is preliminary data.</text>
</comment>
<dbReference type="CDD" id="cd00303">
    <property type="entry name" value="retropepsin_like"/>
    <property type="match status" value="1"/>
</dbReference>
<gene>
    <name evidence="1" type="ORF">EJD97_007942</name>
</gene>
<organism evidence="1">
    <name type="scientific">Solanum chilense</name>
    <name type="common">Tomato</name>
    <name type="synonym">Lycopersicon chilense</name>
    <dbReference type="NCBI Taxonomy" id="4083"/>
    <lineage>
        <taxon>Eukaryota</taxon>
        <taxon>Viridiplantae</taxon>
        <taxon>Streptophyta</taxon>
        <taxon>Embryophyta</taxon>
        <taxon>Tracheophyta</taxon>
        <taxon>Spermatophyta</taxon>
        <taxon>Magnoliopsida</taxon>
        <taxon>eudicotyledons</taxon>
        <taxon>Gunneridae</taxon>
        <taxon>Pentapetalae</taxon>
        <taxon>asterids</taxon>
        <taxon>lamiids</taxon>
        <taxon>Solanales</taxon>
        <taxon>Solanaceae</taxon>
        <taxon>Solanoideae</taxon>
        <taxon>Solaneae</taxon>
        <taxon>Solanum</taxon>
        <taxon>Solanum subgen. Lycopersicon</taxon>
    </lineage>
</organism>
<reference evidence="1" key="1">
    <citation type="submission" date="2019-05" db="EMBL/GenBank/DDBJ databases">
        <title>The de novo reference genome and transcriptome assemblies of the wild tomato species Solanum chilense.</title>
        <authorList>
            <person name="Stam R."/>
            <person name="Nosenko T."/>
            <person name="Hoerger A.C."/>
            <person name="Stephan W."/>
            <person name="Seidel M.A."/>
            <person name="Kuhn J.M.M."/>
            <person name="Haberer G."/>
            <person name="Tellier A."/>
        </authorList>
    </citation>
    <scope>NUCLEOTIDE SEQUENCE</scope>
    <source>
        <tissue evidence="1">Mature leaves</tissue>
    </source>
</reference>
<dbReference type="AlphaFoldDB" id="A0A6N2BQG1"/>
<sequence length="594" mass="68044">MQSPIPLPQYFYRGNVITDSDGSLVLCSLPQWHTFVISSSLMQMLTARGLFSWIPFEDPHDHIAKLRLLCKSYVGRPGLYMNVIVLRVFPLSLTGEDLRDVFLTSYYPVHKDLNHKDRVNNLLALPGESYFYLGQDDNNKEVLDTIAGDSYGECTYVEITEKLEKISHNNKAWSTKKSDTGRNTFAVQATHHLAADEIREEMDQMRTKLGLTLKHVTRVTEKQGQRINVGTMGITTERASMFETENTSVITTSTRDGGGSMERVEDMLQKMIRSFDASDDHTKEFRCDEMRKDEVVVENSGELVDKVAKEYKVSCKEEGRSGLFHYSMYHRIITLFKELCDLGASINLVPLSIYKKLGLGDLKPTIIRLLISDRIVKRPIGILHAVLVKVKLFIFLDDFAILHCAVDFEILIILGRSFLATSRAMVDMEKVHMKLRLNNEEEKLNIYRVESTSEVLIEEPVCVEALAVVIMNFLSDGIEEYRSLVAALEQSEYRSKPKKLVIDMKHRKSPPTRSSIEEALKLELKVLPPNLRYIFFDRYDTFLTSIEHLTRLNPPIQEVVKKDIIKWLDARVIYPIADSSWVCLVQCMPKRGEM</sequence>
<dbReference type="PANTHER" id="PTHR33067:SF9">
    <property type="entry name" value="RNA-DIRECTED DNA POLYMERASE"/>
    <property type="match status" value="1"/>
</dbReference>
<protein>
    <submittedName>
        <fullName evidence="1">Uncharacterized protein</fullName>
    </submittedName>
</protein>